<comment type="subcellular location">
    <subcellularLocation>
        <location evidence="6">Cell membrane</location>
        <topology evidence="6">Multi-pass membrane protein</topology>
    </subcellularLocation>
    <subcellularLocation>
        <location evidence="1">Membrane</location>
        <topology evidence="1">Multi-pass membrane protein</topology>
    </subcellularLocation>
</comment>
<evidence type="ECO:0000313" key="9">
    <source>
        <dbReference type="Proteomes" id="UP000254621"/>
    </source>
</evidence>
<keyword evidence="5 6" id="KW-0472">Membrane</keyword>
<reference evidence="8 9" key="1">
    <citation type="submission" date="2018-06" db="EMBL/GenBank/DDBJ databases">
        <authorList>
            <consortium name="Pathogen Informatics"/>
            <person name="Doyle S."/>
        </authorList>
    </citation>
    <scope>NUCLEOTIDE SEQUENCE [LARGE SCALE GENOMIC DNA]</scope>
    <source>
        <strain evidence="8 9">NCTC13645</strain>
    </source>
</reference>
<keyword evidence="4 6" id="KW-1133">Transmembrane helix</keyword>
<organism evidence="8 9">
    <name type="scientific">Weissella viridescens</name>
    <name type="common">Lactobacillus viridescens</name>
    <dbReference type="NCBI Taxonomy" id="1629"/>
    <lineage>
        <taxon>Bacteria</taxon>
        <taxon>Bacillati</taxon>
        <taxon>Bacillota</taxon>
        <taxon>Bacilli</taxon>
        <taxon>Lactobacillales</taxon>
        <taxon>Lactobacillaceae</taxon>
        <taxon>Weissella</taxon>
    </lineage>
</organism>
<dbReference type="Pfam" id="PF00528">
    <property type="entry name" value="BPD_transp_1"/>
    <property type="match status" value="1"/>
</dbReference>
<dbReference type="SUPFAM" id="SSF161098">
    <property type="entry name" value="MetI-like"/>
    <property type="match status" value="1"/>
</dbReference>
<gene>
    <name evidence="8" type="primary">pstA_2</name>
    <name evidence="8" type="ORF">NCTC13645_00900</name>
</gene>
<dbReference type="GO" id="GO:0005886">
    <property type="term" value="C:plasma membrane"/>
    <property type="evidence" value="ECO:0007669"/>
    <property type="project" value="UniProtKB-SubCell"/>
</dbReference>
<feature type="domain" description="ABC transmembrane type-1" evidence="7">
    <location>
        <begin position="1"/>
        <end position="141"/>
    </location>
</feature>
<evidence type="ECO:0000256" key="2">
    <source>
        <dbReference type="ARBA" id="ARBA00022448"/>
    </source>
</evidence>
<evidence type="ECO:0000256" key="6">
    <source>
        <dbReference type="RuleBase" id="RU363032"/>
    </source>
</evidence>
<keyword evidence="3 6" id="KW-0812">Transmembrane</keyword>
<evidence type="ECO:0000256" key="4">
    <source>
        <dbReference type="ARBA" id="ARBA00022989"/>
    </source>
</evidence>
<sequence>MTFFNLPLLTRSIEDALATVPNLQREAGAALGLSRWETVGHIILPAALPSIVTGVVLSAGRVFGEAAALIYTAGQSAPALNFGDWNPFNVSSPLNIMRPAETLAVHIWKINSEGIMPDAAAVSAGASAVLIIVVLLFNFLARYLSSYLYKRLTSTK</sequence>
<feature type="transmembrane region" description="Helical" evidence="6">
    <location>
        <begin position="119"/>
        <end position="141"/>
    </location>
</feature>
<dbReference type="GO" id="GO:0055085">
    <property type="term" value="P:transmembrane transport"/>
    <property type="evidence" value="ECO:0007669"/>
    <property type="project" value="InterPro"/>
</dbReference>
<comment type="similarity">
    <text evidence="6">Belongs to the binding-protein-dependent transport system permease family.</text>
</comment>
<keyword evidence="2 6" id="KW-0813">Transport</keyword>
<evidence type="ECO:0000256" key="1">
    <source>
        <dbReference type="ARBA" id="ARBA00004141"/>
    </source>
</evidence>
<dbReference type="Gene3D" id="1.10.3720.10">
    <property type="entry name" value="MetI-like"/>
    <property type="match status" value="1"/>
</dbReference>
<dbReference type="PANTHER" id="PTHR43470">
    <property type="entry name" value="PHOSPHATE TRANSPORT SYSTEM PERMEASE PROTEIN PSTA-RELATED"/>
    <property type="match status" value="1"/>
</dbReference>
<dbReference type="AlphaFoldDB" id="A0A380NZC0"/>
<dbReference type="InterPro" id="IPR000515">
    <property type="entry name" value="MetI-like"/>
</dbReference>
<dbReference type="InterPro" id="IPR035906">
    <property type="entry name" value="MetI-like_sf"/>
</dbReference>
<comment type="caution">
    <text evidence="6">Lacks conserved residue(s) required for the propagation of feature annotation.</text>
</comment>
<evidence type="ECO:0000256" key="3">
    <source>
        <dbReference type="ARBA" id="ARBA00022692"/>
    </source>
</evidence>
<dbReference type="CDD" id="cd06261">
    <property type="entry name" value="TM_PBP2"/>
    <property type="match status" value="1"/>
</dbReference>
<accession>A0A380NZC0</accession>
<protein>
    <submittedName>
        <fullName evidence="8">Phosphate transport system permease protein pstA</fullName>
    </submittedName>
</protein>
<evidence type="ECO:0000256" key="5">
    <source>
        <dbReference type="ARBA" id="ARBA00023136"/>
    </source>
</evidence>
<dbReference type="PANTHER" id="PTHR43470:SF4">
    <property type="entry name" value="ABC TRANSPORTER PERMEASE PROTEIN YQGI-RELATED"/>
    <property type="match status" value="1"/>
</dbReference>
<dbReference type="EMBL" id="UHIV01000001">
    <property type="protein sequence ID" value="SUP53026.1"/>
    <property type="molecule type" value="Genomic_DNA"/>
</dbReference>
<evidence type="ECO:0000313" key="8">
    <source>
        <dbReference type="EMBL" id="SUP53026.1"/>
    </source>
</evidence>
<proteinExistence type="inferred from homology"/>
<evidence type="ECO:0000259" key="7">
    <source>
        <dbReference type="PROSITE" id="PS50928"/>
    </source>
</evidence>
<dbReference type="PROSITE" id="PS50928">
    <property type="entry name" value="ABC_TM1"/>
    <property type="match status" value="1"/>
</dbReference>
<dbReference type="STRING" id="1629.IV50_GL000949"/>
<dbReference type="Proteomes" id="UP000254621">
    <property type="component" value="Unassembled WGS sequence"/>
</dbReference>
<name>A0A380NZC0_WEIVI</name>